<dbReference type="HOGENOM" id="CLU_115793_0_0_6"/>
<dbReference type="EMBL" id="FR729477">
    <property type="protein sequence ID" value="CBY26550.1"/>
    <property type="molecule type" value="Genomic_DNA"/>
</dbReference>
<dbReference type="RefSeq" id="WP_005157709.1">
    <property type="nucleotide sequence ID" value="NC_017564.1"/>
</dbReference>
<organism evidence="5 6">
    <name type="scientific">Yersinia enterocolitica subsp. palearctica serotype O:3 (strain DSM 13030 / CIP 106945 / Y11)</name>
    <dbReference type="NCBI Taxonomy" id="930944"/>
    <lineage>
        <taxon>Bacteria</taxon>
        <taxon>Pseudomonadati</taxon>
        <taxon>Pseudomonadota</taxon>
        <taxon>Gammaproteobacteria</taxon>
        <taxon>Enterobacterales</taxon>
        <taxon>Yersiniaceae</taxon>
        <taxon>Yersinia</taxon>
    </lineage>
</organism>
<evidence type="ECO:0000256" key="1">
    <source>
        <dbReference type="ARBA" id="ARBA00024322"/>
    </source>
</evidence>
<evidence type="ECO:0000313" key="5">
    <source>
        <dbReference type="EMBL" id="CBY26550.1"/>
    </source>
</evidence>
<keyword evidence="2" id="KW-1283">Bacterial microcompartment</keyword>
<dbReference type="InterPro" id="IPR011238">
    <property type="entry name" value="Micro_shell_prot_PduT"/>
</dbReference>
<dbReference type="PANTHER" id="PTHR33941">
    <property type="entry name" value="PROPANEDIOL UTILIZATION PROTEIN PDUA"/>
    <property type="match status" value="1"/>
</dbReference>
<dbReference type="InterPro" id="IPR037233">
    <property type="entry name" value="CcmK-like_sf"/>
</dbReference>
<dbReference type="PROSITE" id="PS51930">
    <property type="entry name" value="BMC_2"/>
    <property type="match status" value="2"/>
</dbReference>
<evidence type="ECO:0000256" key="3">
    <source>
        <dbReference type="PROSITE-ProRule" id="PRU01278"/>
    </source>
</evidence>
<comment type="subcellular location">
    <subcellularLocation>
        <location evidence="1">Bacterial microcompartment</location>
    </subcellularLocation>
</comment>
<dbReference type="PIRSF" id="PIRSF034834">
    <property type="entry name" value="PduT"/>
    <property type="match status" value="1"/>
</dbReference>
<evidence type="ECO:0000313" key="6">
    <source>
        <dbReference type="Proteomes" id="UP000008084"/>
    </source>
</evidence>
<dbReference type="SMART" id="SM00877">
    <property type="entry name" value="BMC"/>
    <property type="match status" value="2"/>
</dbReference>
<dbReference type="PATRIC" id="fig|930944.6.peg.1621"/>
<sequence length="185" mass="19474">MSQAIGIVELSSIAKGMEVCDLMLKSANVDLLVSKTLCPGKYLLMVGGDIGAVTQSVQNGERHSGHLLVDSIVLPNLHPSVLPAISGLNSMENRQAAGVVETWSVVACITAADRAVKAANVTLVRIHMAFGIGGKCYQVLSGDIADVQTAVEVASQCAGEKGLLIYSSVIPRPHEALWRQLVQEA</sequence>
<dbReference type="Proteomes" id="UP000008084">
    <property type="component" value="Chromosome"/>
</dbReference>
<dbReference type="AlphaFoldDB" id="A0A0H3NN96"/>
<proteinExistence type="inferred from homology"/>
<evidence type="ECO:0000256" key="2">
    <source>
        <dbReference type="ARBA" id="ARBA00024446"/>
    </source>
</evidence>
<dbReference type="Gene3D" id="3.30.70.1710">
    <property type="match status" value="2"/>
</dbReference>
<dbReference type="PANTHER" id="PTHR33941:SF10">
    <property type="entry name" value="BACTERIAL MICROCOMPARTMENT SHELL PROTEIN EUTM"/>
    <property type="match status" value="1"/>
</dbReference>
<dbReference type="CDD" id="cd07054">
    <property type="entry name" value="BMC_PduT_repeat2"/>
    <property type="match status" value="1"/>
</dbReference>
<dbReference type="KEGG" id="yey:Y11_16311"/>
<gene>
    <name evidence="5" type="ordered locus">Y11_16311</name>
</gene>
<comment type="similarity">
    <text evidence="3">Belongs to the bacterial microcompartments protein family.</text>
</comment>
<dbReference type="SUPFAM" id="SSF143414">
    <property type="entry name" value="CcmK-like"/>
    <property type="match status" value="2"/>
</dbReference>
<dbReference type="GeneID" id="31409678"/>
<dbReference type="InterPro" id="IPR000249">
    <property type="entry name" value="BMC_dom"/>
</dbReference>
<dbReference type="CDD" id="cd07053">
    <property type="entry name" value="BMC_PduT_repeat1"/>
    <property type="match status" value="1"/>
</dbReference>
<dbReference type="InterPro" id="IPR050575">
    <property type="entry name" value="BMC_shell"/>
</dbReference>
<dbReference type="InterPro" id="IPR044872">
    <property type="entry name" value="CcmK/CsoS1_BMC"/>
</dbReference>
<dbReference type="GO" id="GO:0031469">
    <property type="term" value="C:bacterial microcompartment"/>
    <property type="evidence" value="ECO:0007669"/>
    <property type="project" value="UniProtKB-SubCell"/>
</dbReference>
<name>A0A0H3NN96_YERE1</name>
<accession>A0A0H3NN96</accession>
<protein>
    <submittedName>
        <fullName evidence="5">Propanediol utilization polyhedral body protein PduT</fullName>
    </submittedName>
</protein>
<evidence type="ECO:0000259" key="4">
    <source>
        <dbReference type="PROSITE" id="PS51930"/>
    </source>
</evidence>
<feature type="domain" description="BMC" evidence="4">
    <location>
        <begin position="96"/>
        <end position="182"/>
    </location>
</feature>
<dbReference type="Pfam" id="PF00936">
    <property type="entry name" value="BMC"/>
    <property type="match status" value="2"/>
</dbReference>
<feature type="domain" description="BMC" evidence="4">
    <location>
        <begin position="4"/>
        <end position="86"/>
    </location>
</feature>
<reference evidence="5 6" key="1">
    <citation type="journal article" date="2011" name="J. Bacteriol.">
        <title>Complete genome sequence of Yersinia enterocolitica subsp. palearctica serogroup O:3.</title>
        <authorList>
            <person name="Batzilla J."/>
            <person name="Hoper D."/>
            <person name="Antonenka U."/>
            <person name="Heesemann J."/>
            <person name="Rakin A."/>
        </authorList>
    </citation>
    <scope>NUCLEOTIDE SEQUENCE [LARGE SCALE GENOMIC DNA]</scope>
    <source>
        <strain evidence="6">DSM 13030 / CIP 106945 / Y11</strain>
    </source>
</reference>